<reference evidence="5 6" key="1">
    <citation type="journal article" date="2016" name="Antonie Van Leeuwenhoek">
        <title>Dongia soli sp. nov., isolated from soil from Dokdo, Korea.</title>
        <authorList>
            <person name="Kim D.U."/>
            <person name="Lee H."/>
            <person name="Kim H."/>
            <person name="Kim S.G."/>
            <person name="Ka J.O."/>
        </authorList>
    </citation>
    <scope>NUCLEOTIDE SEQUENCE [LARGE SCALE GENOMIC DNA]</scope>
    <source>
        <strain evidence="5 6">D78</strain>
    </source>
</reference>
<dbReference type="Pfam" id="PF07729">
    <property type="entry name" value="FCD"/>
    <property type="match status" value="1"/>
</dbReference>
<dbReference type="SUPFAM" id="SSF46785">
    <property type="entry name" value="Winged helix' DNA-binding domain"/>
    <property type="match status" value="1"/>
</dbReference>
<dbReference type="CDD" id="cd07377">
    <property type="entry name" value="WHTH_GntR"/>
    <property type="match status" value="1"/>
</dbReference>
<keyword evidence="6" id="KW-1185">Reference proteome</keyword>
<evidence type="ECO:0000256" key="1">
    <source>
        <dbReference type="ARBA" id="ARBA00023015"/>
    </source>
</evidence>
<feature type="domain" description="HTH gntR-type" evidence="4">
    <location>
        <begin position="4"/>
        <end position="71"/>
    </location>
</feature>
<dbReference type="InterPro" id="IPR036388">
    <property type="entry name" value="WH-like_DNA-bd_sf"/>
</dbReference>
<keyword evidence="1" id="KW-0805">Transcription regulation</keyword>
<dbReference type="Gene3D" id="1.20.120.530">
    <property type="entry name" value="GntR ligand-binding domain-like"/>
    <property type="match status" value="1"/>
</dbReference>
<dbReference type="Proteomes" id="UP001279642">
    <property type="component" value="Unassembled WGS sequence"/>
</dbReference>
<dbReference type="InterPro" id="IPR008920">
    <property type="entry name" value="TF_FadR/GntR_C"/>
</dbReference>
<dbReference type="PRINTS" id="PR00035">
    <property type="entry name" value="HTHGNTR"/>
</dbReference>
<dbReference type="PROSITE" id="PS50949">
    <property type="entry name" value="HTH_GNTR"/>
    <property type="match status" value="1"/>
</dbReference>
<organism evidence="5 6">
    <name type="scientific">Dongia soli</name>
    <dbReference type="NCBI Taxonomy" id="600628"/>
    <lineage>
        <taxon>Bacteria</taxon>
        <taxon>Pseudomonadati</taxon>
        <taxon>Pseudomonadota</taxon>
        <taxon>Alphaproteobacteria</taxon>
        <taxon>Rhodospirillales</taxon>
        <taxon>Dongiaceae</taxon>
        <taxon>Dongia</taxon>
    </lineage>
</organism>
<dbReference type="Gene3D" id="1.10.10.10">
    <property type="entry name" value="Winged helix-like DNA-binding domain superfamily/Winged helix DNA-binding domain"/>
    <property type="match status" value="1"/>
</dbReference>
<dbReference type="PANTHER" id="PTHR43537">
    <property type="entry name" value="TRANSCRIPTIONAL REGULATOR, GNTR FAMILY"/>
    <property type="match status" value="1"/>
</dbReference>
<gene>
    <name evidence="5" type="ORF">SMD27_06060</name>
</gene>
<keyword evidence="3" id="KW-0804">Transcription</keyword>
<evidence type="ECO:0000259" key="4">
    <source>
        <dbReference type="PROSITE" id="PS50949"/>
    </source>
</evidence>
<evidence type="ECO:0000313" key="6">
    <source>
        <dbReference type="Proteomes" id="UP001279642"/>
    </source>
</evidence>
<dbReference type="EMBL" id="JAXCLW010000001">
    <property type="protein sequence ID" value="MDY0882397.1"/>
    <property type="molecule type" value="Genomic_DNA"/>
</dbReference>
<protein>
    <submittedName>
        <fullName evidence="5">GntR family transcriptional regulator</fullName>
    </submittedName>
</protein>
<dbReference type="Pfam" id="PF00392">
    <property type="entry name" value="GntR"/>
    <property type="match status" value="1"/>
</dbReference>
<dbReference type="InterPro" id="IPR000524">
    <property type="entry name" value="Tscrpt_reg_HTH_GntR"/>
</dbReference>
<dbReference type="SUPFAM" id="SSF48008">
    <property type="entry name" value="GntR ligand-binding domain-like"/>
    <property type="match status" value="1"/>
</dbReference>
<dbReference type="SMART" id="SM00345">
    <property type="entry name" value="HTH_GNTR"/>
    <property type="match status" value="1"/>
</dbReference>
<dbReference type="InterPro" id="IPR036390">
    <property type="entry name" value="WH_DNA-bd_sf"/>
</dbReference>
<dbReference type="SMART" id="SM00895">
    <property type="entry name" value="FCD"/>
    <property type="match status" value="1"/>
</dbReference>
<proteinExistence type="predicted"/>
<evidence type="ECO:0000256" key="3">
    <source>
        <dbReference type="ARBA" id="ARBA00023163"/>
    </source>
</evidence>
<keyword evidence="2" id="KW-0238">DNA-binding</keyword>
<evidence type="ECO:0000313" key="5">
    <source>
        <dbReference type="EMBL" id="MDY0882397.1"/>
    </source>
</evidence>
<name>A0ABU5E902_9PROT</name>
<dbReference type="InterPro" id="IPR011711">
    <property type="entry name" value="GntR_C"/>
</dbReference>
<sequence length="218" mass="24852">MSKRTMAEQVADLLRQRILLGVLPAGTPIRQEHLATELGISRIPLREALKQLEAEGFVTIASHKGATVAPLSVAEIEELFQLRLHLETWILSLALPRLTEGDFATLDQLIAEQRAPDSLPRWGELNWRFHEVMYRPADRPLTLKMLKRIHDNIDRYLRLEVSLSAGRARAFREHEDLLAHCRKGDVAEALDLLERHIQQTADSLIDHLRARETLTTAD</sequence>
<accession>A0ABU5E902</accession>
<dbReference type="PANTHER" id="PTHR43537:SF41">
    <property type="entry name" value="TRANSCRIPTIONAL REGULATORY PROTEIN"/>
    <property type="match status" value="1"/>
</dbReference>
<evidence type="ECO:0000256" key="2">
    <source>
        <dbReference type="ARBA" id="ARBA00023125"/>
    </source>
</evidence>
<comment type="caution">
    <text evidence="5">The sequence shown here is derived from an EMBL/GenBank/DDBJ whole genome shotgun (WGS) entry which is preliminary data.</text>
</comment>